<evidence type="ECO:0000313" key="2">
    <source>
        <dbReference type="EMBL" id="USW57457.1"/>
    </source>
</evidence>
<protein>
    <submittedName>
        <fullName evidence="2">Uncharacterized protein</fullName>
    </submittedName>
</protein>
<reference evidence="2" key="1">
    <citation type="submission" date="2022-06" db="EMBL/GenBank/DDBJ databases">
        <title>Complete genome sequences of two strains of the flax pathogen Septoria linicola.</title>
        <authorList>
            <person name="Lapalu N."/>
            <person name="Simon A."/>
            <person name="Demenou B."/>
            <person name="Paumier D."/>
            <person name="Guillot M.-P."/>
            <person name="Gout L."/>
            <person name="Valade R."/>
        </authorList>
    </citation>
    <scope>NUCLEOTIDE SEQUENCE</scope>
    <source>
        <strain evidence="2">SE15195</strain>
    </source>
</reference>
<keyword evidence="3" id="KW-1185">Reference proteome</keyword>
<evidence type="ECO:0000313" key="3">
    <source>
        <dbReference type="Proteomes" id="UP001056384"/>
    </source>
</evidence>
<dbReference type="Proteomes" id="UP001056384">
    <property type="component" value="Chromosome 10"/>
</dbReference>
<keyword evidence="1" id="KW-1133">Transmembrane helix</keyword>
<evidence type="ECO:0000256" key="1">
    <source>
        <dbReference type="SAM" id="Phobius"/>
    </source>
</evidence>
<name>A0A9Q9AWZ5_9PEZI</name>
<gene>
    <name evidence="2" type="ORF">Slin15195_G107760</name>
</gene>
<keyword evidence="1" id="KW-0812">Transmembrane</keyword>
<accession>A0A9Q9AWZ5</accession>
<proteinExistence type="predicted"/>
<dbReference type="EMBL" id="CP099427">
    <property type="protein sequence ID" value="USW57457.1"/>
    <property type="molecule type" value="Genomic_DNA"/>
</dbReference>
<organism evidence="2 3">
    <name type="scientific">Septoria linicola</name>
    <dbReference type="NCBI Taxonomy" id="215465"/>
    <lineage>
        <taxon>Eukaryota</taxon>
        <taxon>Fungi</taxon>
        <taxon>Dikarya</taxon>
        <taxon>Ascomycota</taxon>
        <taxon>Pezizomycotina</taxon>
        <taxon>Dothideomycetes</taxon>
        <taxon>Dothideomycetidae</taxon>
        <taxon>Mycosphaerellales</taxon>
        <taxon>Mycosphaerellaceae</taxon>
        <taxon>Septoria</taxon>
    </lineage>
</organism>
<feature type="transmembrane region" description="Helical" evidence="1">
    <location>
        <begin position="127"/>
        <end position="150"/>
    </location>
</feature>
<sequence length="242" mass="27127">MLHVLVNSFQLWSKDNPLPDRMSIGSILVTVWKWSITSTLFKDFGTAIVENLERYLWTQAALWATMSVCLYMGTEGTRRRVPRLGAFFALSQILPISFAQNLFYIALLKSPASSVNNRVKLPKALTAGAVLAYGGCLVMAAFPILSEVIIRIMKPRRVEAFEWWAACHSEAADIKYLIPTILTARLLLLTPFFLPRPTSVRSNVQNQSSKARMQDIHRLVALSGSGQHYGAIPQSRLLDLTF</sequence>
<dbReference type="AlphaFoldDB" id="A0A9Q9AWZ5"/>
<feature type="transmembrane region" description="Helical" evidence="1">
    <location>
        <begin position="84"/>
        <end position="107"/>
    </location>
</feature>
<keyword evidence="1" id="KW-0472">Membrane</keyword>